<organism evidence="2 3">
    <name type="scientific">Colletotrichum orchidophilum</name>
    <dbReference type="NCBI Taxonomy" id="1209926"/>
    <lineage>
        <taxon>Eukaryota</taxon>
        <taxon>Fungi</taxon>
        <taxon>Dikarya</taxon>
        <taxon>Ascomycota</taxon>
        <taxon>Pezizomycotina</taxon>
        <taxon>Sordariomycetes</taxon>
        <taxon>Hypocreomycetidae</taxon>
        <taxon>Glomerellales</taxon>
        <taxon>Glomerellaceae</taxon>
        <taxon>Colletotrichum</taxon>
    </lineage>
</organism>
<evidence type="ECO:0000256" key="1">
    <source>
        <dbReference type="SAM" id="MobiDB-lite"/>
    </source>
</evidence>
<feature type="compositionally biased region" description="Polar residues" evidence="1">
    <location>
        <begin position="65"/>
        <end position="75"/>
    </location>
</feature>
<feature type="non-terminal residue" evidence="2">
    <location>
        <position position="1"/>
    </location>
</feature>
<feature type="region of interest" description="Disordered" evidence="1">
    <location>
        <begin position="63"/>
        <end position="97"/>
    </location>
</feature>
<name>A0A1G4BAK2_9PEZI</name>
<gene>
    <name evidence="2" type="ORF">CORC01_06232</name>
</gene>
<feature type="region of interest" description="Disordered" evidence="1">
    <location>
        <begin position="22"/>
        <end position="44"/>
    </location>
</feature>
<protein>
    <submittedName>
        <fullName evidence="2">Uncharacterized protein</fullName>
    </submittedName>
</protein>
<dbReference type="OrthoDB" id="10490071at2759"/>
<evidence type="ECO:0000313" key="2">
    <source>
        <dbReference type="EMBL" id="OHE98441.1"/>
    </source>
</evidence>
<keyword evidence="3" id="KW-1185">Reference proteome</keyword>
<proteinExistence type="predicted"/>
<dbReference type="RefSeq" id="XP_022475590.1">
    <property type="nucleotide sequence ID" value="XM_022617873.1"/>
</dbReference>
<dbReference type="AlphaFoldDB" id="A0A1G4BAK2"/>
<dbReference type="EMBL" id="MJBS01000046">
    <property type="protein sequence ID" value="OHE98441.1"/>
    <property type="molecule type" value="Genomic_DNA"/>
</dbReference>
<dbReference type="Proteomes" id="UP000176998">
    <property type="component" value="Unassembled WGS sequence"/>
</dbReference>
<evidence type="ECO:0000313" key="3">
    <source>
        <dbReference type="Proteomes" id="UP000176998"/>
    </source>
</evidence>
<sequence length="111" mass="12386">VIILQDRKPKLRGFGHPRCLFQDTDEHQHPPAASSHDPVLDSVTSRDTAFREKGMEYCVSVRQAPKTQFSSDSPPTQDPLGPVPTLEQPPDPSSIQRDVVQDVRITCCTLH</sequence>
<reference evidence="2 3" key="1">
    <citation type="submission" date="2016-09" db="EMBL/GenBank/DDBJ databases">
        <authorList>
            <person name="Capua I."/>
            <person name="De Benedictis P."/>
            <person name="Joannis T."/>
            <person name="Lombin L.H."/>
            <person name="Cattoli G."/>
        </authorList>
    </citation>
    <scope>NUCLEOTIDE SEQUENCE [LARGE SCALE GENOMIC DNA]</scope>
    <source>
        <strain evidence="2 3">IMI 309357</strain>
    </source>
</reference>
<comment type="caution">
    <text evidence="2">The sequence shown here is derived from an EMBL/GenBank/DDBJ whole genome shotgun (WGS) entry which is preliminary data.</text>
</comment>
<accession>A0A1G4BAK2</accession>
<dbReference type="GeneID" id="34559383"/>